<gene>
    <name evidence="1" type="ORF">C482_08718</name>
</gene>
<evidence type="ECO:0000313" key="1">
    <source>
        <dbReference type="EMBL" id="ELZ00930.1"/>
    </source>
</evidence>
<dbReference type="STRING" id="1227492.C482_08718"/>
<dbReference type="OrthoDB" id="170204at2157"/>
<reference evidence="1 2" key="1">
    <citation type="journal article" date="2014" name="PLoS Genet.">
        <title>Phylogenetically driven sequencing of extremely halophilic archaea reveals strategies for static and dynamic osmo-response.</title>
        <authorList>
            <person name="Becker E.A."/>
            <person name="Seitzer P.M."/>
            <person name="Tritt A."/>
            <person name="Larsen D."/>
            <person name="Krusor M."/>
            <person name="Yao A.I."/>
            <person name="Wu D."/>
            <person name="Madern D."/>
            <person name="Eisen J.A."/>
            <person name="Darling A.E."/>
            <person name="Facciotti M.T."/>
        </authorList>
    </citation>
    <scope>NUCLEOTIDE SEQUENCE [LARGE SCALE GENOMIC DNA]</scope>
    <source>
        <strain evidence="1 2">JCM 10990</strain>
    </source>
</reference>
<proteinExistence type="predicted"/>
<protein>
    <recommendedName>
        <fullName evidence="3">DUF1102 domain-containing protein</fullName>
    </recommendedName>
</protein>
<evidence type="ECO:0008006" key="3">
    <source>
        <dbReference type="Google" id="ProtNLM"/>
    </source>
</evidence>
<dbReference type="PATRIC" id="fig|1227492.4.peg.1708"/>
<sequence>MKLNRRTTLIGLGTIVAGGGAALGTGAFDTVEADRSVNIETAGDDGALLGLEILSETLTGGENADVIEFDLDTLNVNAITTFEAAFEITNNGTNPVTVSIEDDEGENLLGTNGDPMTFDHDSLGSDDTEIELGTEGDDNDQTIALDVIFDIETTDAEAEIGIPEEITIVAESVDE</sequence>
<accession>M0AQW6</accession>
<keyword evidence="2" id="KW-1185">Reference proteome</keyword>
<dbReference type="Proteomes" id="UP000011693">
    <property type="component" value="Unassembled WGS sequence"/>
</dbReference>
<evidence type="ECO:0000313" key="2">
    <source>
        <dbReference type="Proteomes" id="UP000011693"/>
    </source>
</evidence>
<dbReference type="AlphaFoldDB" id="M0AQW6"/>
<comment type="caution">
    <text evidence="1">The sequence shown here is derived from an EMBL/GenBank/DDBJ whole genome shotgun (WGS) entry which is preliminary data.</text>
</comment>
<dbReference type="EMBL" id="AOIN01000047">
    <property type="protein sequence ID" value="ELZ00930.1"/>
    <property type="molecule type" value="Genomic_DNA"/>
</dbReference>
<organism evidence="1 2">
    <name type="scientific">Natrialba chahannaoensis JCM 10990</name>
    <dbReference type="NCBI Taxonomy" id="1227492"/>
    <lineage>
        <taxon>Archaea</taxon>
        <taxon>Methanobacteriati</taxon>
        <taxon>Methanobacteriota</taxon>
        <taxon>Stenosarchaea group</taxon>
        <taxon>Halobacteria</taxon>
        <taxon>Halobacteriales</taxon>
        <taxon>Natrialbaceae</taxon>
        <taxon>Natrialba</taxon>
    </lineage>
</organism>
<dbReference type="RefSeq" id="WP_006167132.1">
    <property type="nucleotide sequence ID" value="NZ_AOIN01000047.1"/>
</dbReference>
<name>M0AQW6_9EURY</name>